<dbReference type="Pfam" id="PF24542">
    <property type="entry name" value="Ig_TPPC8_C"/>
    <property type="match status" value="1"/>
</dbReference>
<protein>
    <recommendedName>
        <fullName evidence="5">Trafficking protein particle complex subunit 8</fullName>
    </recommendedName>
</protein>
<evidence type="ECO:0000313" key="4">
    <source>
        <dbReference type="Proteomes" id="UP001187531"/>
    </source>
</evidence>
<dbReference type="EMBL" id="JAVRJZ010000010">
    <property type="protein sequence ID" value="KAK2717394.1"/>
    <property type="molecule type" value="Genomic_DNA"/>
</dbReference>
<dbReference type="Pfam" id="PF12739">
    <property type="entry name" value="TRAPPC-Trs85"/>
    <property type="match status" value="1"/>
</dbReference>
<proteinExistence type="predicted"/>
<dbReference type="InterPro" id="IPR058541">
    <property type="entry name" value="Ig_TPPC8_1st"/>
</dbReference>
<evidence type="ECO:0000259" key="2">
    <source>
        <dbReference type="Pfam" id="PF24545"/>
    </source>
</evidence>
<dbReference type="Pfam" id="PF24545">
    <property type="entry name" value="Ig_TPPC8_1st"/>
    <property type="match status" value="1"/>
</dbReference>
<organism evidence="3 4">
    <name type="scientific">Artemia franciscana</name>
    <name type="common">Brine shrimp</name>
    <name type="synonym">Artemia sanfranciscana</name>
    <dbReference type="NCBI Taxonomy" id="6661"/>
    <lineage>
        <taxon>Eukaryota</taxon>
        <taxon>Metazoa</taxon>
        <taxon>Ecdysozoa</taxon>
        <taxon>Arthropoda</taxon>
        <taxon>Crustacea</taxon>
        <taxon>Branchiopoda</taxon>
        <taxon>Anostraca</taxon>
        <taxon>Artemiidae</taxon>
        <taxon>Artemia</taxon>
    </lineage>
</organism>
<dbReference type="InterPro" id="IPR011990">
    <property type="entry name" value="TPR-like_helical_dom_sf"/>
</dbReference>
<sequence>MDSDLKYFVHRSFPAHIATLVSPDVDSLVKKNNLTFNETLLPFSEVTIEGILRDQSGHELKVNSLNLCFQELNHKLQPPVIVRKMLSNVVASQQQSAHMVGISIGKKQIEVPKTQPWYTQWKELFLNLQEVYDHEFIRHYLACIFVVSTSNSNPLSQFESLSKVLSQQTVEASQPVGLVYQSSSQSIKLDGHKTPKIFSSSIPRYYLLLHDAMEGDISKAEDVFKKMVYTYGAPNCHLLVINSKQTSYQDDGNHTQDLWMSHLPKKLNIVRPRKLKMEPEASEGVVDTSIPISIEEGEPVIGESQEAELLDAMREPSPGGKLRPSQSELSLTSLSGMSAVNSPQGTNSILYGQVSSPNMGRSMIFGTKNDSQYGSSGSLTSVQGLGPLAASEDLEKDHSILIHGSCLTAEDRQRIQTFVNEFYLKCLLPFIEGQMKSLYQTAMNRKNAQTSIFSATRRFFGSTKTKQGILPGTGVYQFDSPPLQVRRLADLAFMLGHYDLAYECYHTAKRDFESDQAWIYFAGALEMAALSVALHNIANPSATKPVPFRYFDTAFNTYSNIAKHRVLGIRSGILWYETLSQAKEFEEAAKTCIRLTGEDSDLMCALILEQAAHCFLRTISPSILEKAVLPSYPCRYAFHLILSGHRFTKAGQRRHAARVYLEALRVYEENGWIHGENHIYVALGKHMQYLKQLDKTVAYLSKVFGLNRQRSVACQMSVLRDFVSAGEASQREGLVSKAIELPIPIIDQKKVRVSIGLNQEISEDTDVLLATGIDVNSDDALHQRWLKLEESVICQARGKTVSLFKPKARLLTEKTNNTNKPVCTCQEPITFSIPVENHWKIPLSLQNLYLLWKFKPLSCEVLMSNEDEFGSEDSQLVTTQLIEVVEMAPEAKMKVILSLTPLEPGELIVTGLAYTLVSKSSDGAIVNSMQGRKIFTQMVGPRLNSTPVERKSIIYAKDFRLNYVVEPIMPRLRMSFQNVPDFLLCGEVKQISVKIENIGKTSAKNICVAYSDPKFIWFEGTLVDNLWGTKLNIPNNCDSLVPGASAVLNAWIRATDESGLMEFDLLFYFEEEIEGNSRSPRYSLINHTFQILLNDSLMMSGKAYRRPVELKDNEYTDSLSVALRLTSRHLSSEGLGFLSIDDVNVLNDEWEATLIRDAELLPDLKPFQEAVMNITCAATRPVEPVNDIETNDDGCIDVLNIMAQRCMISSQSSSDQNLVNDEIAYGKKLKKLLDGALDARLPICVKWKAYVNSDEDTATKQTVFGIHFIYIQTLNKIYRIPASVAIVPSSQTKETKILNFVTFDENGEVIKGDDQRLLATLESEISRCICYRLDYKSPVCHDFSKSRLCLVPVKIVVFNSFRKEVDVRVAAMDPRLPPRNQLYHPEAMTPFSWVGTSQTWRTLQPRSITELNWTLCASMPGTYCLDNRLKIDCRITFDGEEKPRVFGQVLKFDFELLVTSP</sequence>
<dbReference type="PANTHER" id="PTHR12975:SF6">
    <property type="entry name" value="TRAFFICKING PROTEIN PARTICLE COMPLEX SUBUNIT 8"/>
    <property type="match status" value="1"/>
</dbReference>
<evidence type="ECO:0008006" key="5">
    <source>
        <dbReference type="Google" id="ProtNLM"/>
    </source>
</evidence>
<evidence type="ECO:0000259" key="1">
    <source>
        <dbReference type="Pfam" id="PF24542"/>
    </source>
</evidence>
<name>A0AA88HW60_ARTSF</name>
<reference evidence="3" key="1">
    <citation type="submission" date="2023-07" db="EMBL/GenBank/DDBJ databases">
        <title>Chromosome-level genome assembly of Artemia franciscana.</title>
        <authorList>
            <person name="Jo E."/>
        </authorList>
    </citation>
    <scope>NUCLEOTIDE SEQUENCE</scope>
    <source>
        <tissue evidence="3">Whole body</tissue>
    </source>
</reference>
<gene>
    <name evidence="3" type="ORF">QYM36_006241</name>
</gene>
<comment type="caution">
    <text evidence="3">The sequence shown here is derived from an EMBL/GenBank/DDBJ whole genome shotgun (WGS) entry which is preliminary data.</text>
</comment>
<dbReference type="GO" id="GO:1990072">
    <property type="term" value="C:TRAPPIII protein complex"/>
    <property type="evidence" value="ECO:0007669"/>
    <property type="project" value="TreeGrafter"/>
</dbReference>
<accession>A0AA88HW60</accession>
<keyword evidence="4" id="KW-1185">Reference proteome</keyword>
<dbReference type="InterPro" id="IPR057651">
    <property type="entry name" value="Ig_TPPC8_C"/>
</dbReference>
<dbReference type="InterPro" id="IPR024420">
    <property type="entry name" value="TRAPP_III_complex_Trs85"/>
</dbReference>
<feature type="domain" description="TPPC8 first Ig-like" evidence="2">
    <location>
        <begin position="776"/>
        <end position="983"/>
    </location>
</feature>
<feature type="domain" description="TPPC8 C-terminal Ig-like" evidence="1">
    <location>
        <begin position="1329"/>
        <end position="1431"/>
    </location>
</feature>
<dbReference type="SUPFAM" id="SSF48452">
    <property type="entry name" value="TPR-like"/>
    <property type="match status" value="1"/>
</dbReference>
<evidence type="ECO:0000313" key="3">
    <source>
        <dbReference type="EMBL" id="KAK2717394.1"/>
    </source>
</evidence>
<dbReference type="Proteomes" id="UP001187531">
    <property type="component" value="Unassembled WGS sequence"/>
</dbReference>
<dbReference type="PANTHER" id="PTHR12975">
    <property type="entry name" value="TRANSPORT PROTEIN TRAPP"/>
    <property type="match status" value="1"/>
</dbReference>